<gene>
    <name evidence="2" type="ORF">BGZ80_004708</name>
</gene>
<evidence type="ECO:0000313" key="3">
    <source>
        <dbReference type="Proteomes" id="UP000703661"/>
    </source>
</evidence>
<accession>A0A9P6MLX9</accession>
<comment type="caution">
    <text evidence="2">The sequence shown here is derived from an EMBL/GenBank/DDBJ whole genome shotgun (WGS) entry which is preliminary data.</text>
</comment>
<dbReference type="Proteomes" id="UP000703661">
    <property type="component" value="Unassembled WGS sequence"/>
</dbReference>
<dbReference type="InterPro" id="IPR056251">
    <property type="entry name" value="Arm_rpt_dom"/>
</dbReference>
<reference evidence="2" key="1">
    <citation type="journal article" date="2020" name="Fungal Divers.">
        <title>Resolving the Mortierellaceae phylogeny through synthesis of multi-gene phylogenetics and phylogenomics.</title>
        <authorList>
            <person name="Vandepol N."/>
            <person name="Liber J."/>
            <person name="Desiro A."/>
            <person name="Na H."/>
            <person name="Kennedy M."/>
            <person name="Barry K."/>
            <person name="Grigoriev I.V."/>
            <person name="Miller A.N."/>
            <person name="O'Donnell K."/>
            <person name="Stajich J.E."/>
            <person name="Bonito G."/>
        </authorList>
    </citation>
    <scope>NUCLEOTIDE SEQUENCE</scope>
    <source>
        <strain evidence="2">NRRL 2769</strain>
    </source>
</reference>
<sequence>MVDPDEQERLQTIATDLIRAFVQEGLKKLNIVAEVASLAVVLGQDDFRKLLQQNPDPYLIYQAAYAYQALLYIPDDETILQSMMRHTGKVAQGISGVVSTVKTLDLIGFIEGLQNVQQGLAGAETTIGLISDACSNAIALATNEQGLVQEGRFADFENLVQEAPCQHDTAFRLGVCQRLGEIAASPVWDPMTRKCAVEFLRQLYKDDASNGQKVNIKRRILCILSQLAESSKDIIEGSAQELLQEVQASSSHLKGAMHRGYGNDILALHPIMVIPPPTESPLLDCVQSKIDVETSLRKLKRERLQGRDGDVYISPRAKATSRATDHLDLTANVQEFLASDRKVSLILGDSGAGKSTFNRALEISLWENYKTNRIPLFPLAYIRKIRTKPYC</sequence>
<organism evidence="2 3">
    <name type="scientific">Entomortierella chlamydospora</name>
    <dbReference type="NCBI Taxonomy" id="101097"/>
    <lineage>
        <taxon>Eukaryota</taxon>
        <taxon>Fungi</taxon>
        <taxon>Fungi incertae sedis</taxon>
        <taxon>Mucoromycota</taxon>
        <taxon>Mortierellomycotina</taxon>
        <taxon>Mortierellomycetes</taxon>
        <taxon>Mortierellales</taxon>
        <taxon>Mortierellaceae</taxon>
        <taxon>Entomortierella</taxon>
    </lineage>
</organism>
<protein>
    <recommendedName>
        <fullName evidence="1">Arm-like repeat domain-containing protein</fullName>
    </recommendedName>
</protein>
<dbReference type="Pfam" id="PF23948">
    <property type="entry name" value="ARM_5"/>
    <property type="match status" value="1"/>
</dbReference>
<dbReference type="EMBL" id="JAAAID010002372">
    <property type="protein sequence ID" value="KAG0007397.1"/>
    <property type="molecule type" value="Genomic_DNA"/>
</dbReference>
<evidence type="ECO:0000259" key="1">
    <source>
        <dbReference type="Pfam" id="PF23948"/>
    </source>
</evidence>
<dbReference type="AlphaFoldDB" id="A0A9P6MLX9"/>
<feature type="domain" description="Arm-like repeat" evidence="1">
    <location>
        <begin position="51"/>
        <end position="127"/>
    </location>
</feature>
<proteinExistence type="predicted"/>
<name>A0A9P6MLX9_9FUNG</name>
<evidence type="ECO:0000313" key="2">
    <source>
        <dbReference type="EMBL" id="KAG0007397.1"/>
    </source>
</evidence>
<keyword evidence="3" id="KW-1185">Reference proteome</keyword>